<feature type="chain" id="PRO_5022098602" description="Fibronectin type-III domain-containing protein" evidence="2">
    <location>
        <begin position="26"/>
        <end position="239"/>
    </location>
</feature>
<evidence type="ECO:0000256" key="1">
    <source>
        <dbReference type="SAM" id="Phobius"/>
    </source>
</evidence>
<keyword evidence="2" id="KW-0732">Signal</keyword>
<dbReference type="SUPFAM" id="SSF49265">
    <property type="entry name" value="Fibronectin type III"/>
    <property type="match status" value="1"/>
</dbReference>
<keyword evidence="1" id="KW-0812">Transmembrane</keyword>
<sequence length="239" mass="26434">MWVHGHPAILLFLIKFHSSIWSSSSQNVTRPRSPGLMNEEDDYSIYEDSTTIEPNFSSSTTEAPELNPCDYDLCVEQKQSCQELASLFGCLCPGLTGPFIPPSAPRLLFLTPEDRRGVVVHWCAPTSTVTHYTVRVKDIDEAHNRKIEVETRKRAAVLEDVAAGVLVCVDAVNKAGVSKEDEQSCMKFELQDSESGLALKLGIIGGVVGVILLLVLVLLLWRIRTRRKAGARTEREGVL</sequence>
<dbReference type="OrthoDB" id="676979at2759"/>
<dbReference type="InterPro" id="IPR036116">
    <property type="entry name" value="FN3_sf"/>
</dbReference>
<keyword evidence="1" id="KW-0472">Membrane</keyword>
<evidence type="ECO:0000256" key="2">
    <source>
        <dbReference type="SAM" id="SignalP"/>
    </source>
</evidence>
<dbReference type="InterPro" id="IPR003961">
    <property type="entry name" value="FN3_dom"/>
</dbReference>
<reference evidence="3 4" key="1">
    <citation type="journal article" date="2019" name="Sci. Data">
        <title>Hybrid genome assembly and annotation of Danionella translucida.</title>
        <authorList>
            <person name="Kadobianskyi M."/>
            <person name="Schulze L."/>
            <person name="Schuelke M."/>
            <person name="Judkewitz B."/>
        </authorList>
    </citation>
    <scope>NUCLEOTIDE SEQUENCE [LARGE SCALE GENOMIC DNA]</scope>
    <source>
        <strain evidence="3 4">Bolton</strain>
    </source>
</reference>
<organism evidence="3 4">
    <name type="scientific">Danionella cerebrum</name>
    <dbReference type="NCBI Taxonomy" id="2873325"/>
    <lineage>
        <taxon>Eukaryota</taxon>
        <taxon>Metazoa</taxon>
        <taxon>Chordata</taxon>
        <taxon>Craniata</taxon>
        <taxon>Vertebrata</taxon>
        <taxon>Euteleostomi</taxon>
        <taxon>Actinopterygii</taxon>
        <taxon>Neopterygii</taxon>
        <taxon>Teleostei</taxon>
        <taxon>Ostariophysi</taxon>
        <taxon>Cypriniformes</taxon>
        <taxon>Danionidae</taxon>
        <taxon>Danioninae</taxon>
        <taxon>Danionella</taxon>
    </lineage>
</organism>
<keyword evidence="1" id="KW-1133">Transmembrane helix</keyword>
<evidence type="ECO:0008006" key="5">
    <source>
        <dbReference type="Google" id="ProtNLM"/>
    </source>
</evidence>
<evidence type="ECO:0000313" key="3">
    <source>
        <dbReference type="EMBL" id="TRY57331.1"/>
    </source>
</evidence>
<accession>A0A553MVW4</accession>
<gene>
    <name evidence="3" type="ORF">DNTS_024929</name>
</gene>
<protein>
    <recommendedName>
        <fullName evidence="5">Fibronectin type-III domain-containing protein</fullName>
    </recommendedName>
</protein>
<dbReference type="InterPro" id="IPR013783">
    <property type="entry name" value="Ig-like_fold"/>
</dbReference>
<name>A0A553MVW4_9TELE</name>
<keyword evidence="4" id="KW-1185">Reference proteome</keyword>
<evidence type="ECO:0000313" key="4">
    <source>
        <dbReference type="Proteomes" id="UP000316079"/>
    </source>
</evidence>
<dbReference type="EMBL" id="SRMA01027241">
    <property type="protein sequence ID" value="TRY57331.1"/>
    <property type="molecule type" value="Genomic_DNA"/>
</dbReference>
<dbReference type="AlphaFoldDB" id="A0A553MVW4"/>
<dbReference type="CDD" id="cd00063">
    <property type="entry name" value="FN3"/>
    <property type="match status" value="1"/>
</dbReference>
<dbReference type="STRING" id="623744.A0A553MVW4"/>
<feature type="signal peptide" evidence="2">
    <location>
        <begin position="1"/>
        <end position="25"/>
    </location>
</feature>
<dbReference type="Gene3D" id="2.60.40.10">
    <property type="entry name" value="Immunoglobulins"/>
    <property type="match status" value="1"/>
</dbReference>
<proteinExistence type="predicted"/>
<feature type="transmembrane region" description="Helical" evidence="1">
    <location>
        <begin position="197"/>
        <end position="221"/>
    </location>
</feature>
<dbReference type="Proteomes" id="UP000316079">
    <property type="component" value="Unassembled WGS sequence"/>
</dbReference>
<comment type="caution">
    <text evidence="3">The sequence shown here is derived from an EMBL/GenBank/DDBJ whole genome shotgun (WGS) entry which is preliminary data.</text>
</comment>